<evidence type="ECO:0000256" key="1">
    <source>
        <dbReference type="ARBA" id="ARBA00004651"/>
    </source>
</evidence>
<keyword evidence="6 8" id="KW-1133">Transmembrane helix</keyword>
<dbReference type="PANTHER" id="PTHR43271">
    <property type="entry name" value="BLL2771 PROTEIN"/>
    <property type="match status" value="1"/>
</dbReference>
<keyword evidence="5 8" id="KW-0812">Transmembrane</keyword>
<keyword evidence="4" id="KW-1003">Cell membrane</keyword>
<accession>A0A6J4RN00</accession>
<evidence type="ECO:0000256" key="5">
    <source>
        <dbReference type="ARBA" id="ARBA00022692"/>
    </source>
</evidence>
<evidence type="ECO:0000256" key="7">
    <source>
        <dbReference type="ARBA" id="ARBA00023136"/>
    </source>
</evidence>
<dbReference type="GO" id="GO:0005886">
    <property type="term" value="C:plasma membrane"/>
    <property type="evidence" value="ECO:0007669"/>
    <property type="project" value="UniProtKB-SubCell"/>
</dbReference>
<dbReference type="AlphaFoldDB" id="A0A6J4RN00"/>
<organism evidence="10">
    <name type="scientific">uncultured Rubrobacteraceae bacterium</name>
    <dbReference type="NCBI Taxonomy" id="349277"/>
    <lineage>
        <taxon>Bacteria</taxon>
        <taxon>Bacillati</taxon>
        <taxon>Actinomycetota</taxon>
        <taxon>Rubrobacteria</taxon>
        <taxon>Rubrobacterales</taxon>
        <taxon>Rubrobacteraceae</taxon>
        <taxon>environmental samples</taxon>
    </lineage>
</organism>
<evidence type="ECO:0000256" key="6">
    <source>
        <dbReference type="ARBA" id="ARBA00022989"/>
    </source>
</evidence>
<evidence type="ECO:0000256" key="2">
    <source>
        <dbReference type="ARBA" id="ARBA00008335"/>
    </source>
</evidence>
<comment type="subcellular location">
    <subcellularLocation>
        <location evidence="1">Cell membrane</location>
        <topology evidence="1">Multi-pass membrane protein</topology>
    </subcellularLocation>
</comment>
<protein>
    <recommendedName>
        <fullName evidence="9">Major facilitator superfamily (MFS) profile domain-containing protein</fullName>
    </recommendedName>
</protein>
<evidence type="ECO:0000256" key="8">
    <source>
        <dbReference type="SAM" id="Phobius"/>
    </source>
</evidence>
<keyword evidence="3" id="KW-0813">Transport</keyword>
<feature type="domain" description="Major facilitator superfamily (MFS) profile" evidence="9">
    <location>
        <begin position="1"/>
        <end position="60"/>
    </location>
</feature>
<dbReference type="InterPro" id="IPR036259">
    <property type="entry name" value="MFS_trans_sf"/>
</dbReference>
<feature type="transmembrane region" description="Helical" evidence="8">
    <location>
        <begin position="31"/>
        <end position="52"/>
    </location>
</feature>
<dbReference type="PANTHER" id="PTHR43271:SF1">
    <property type="entry name" value="INNER MEMBRANE TRANSPORT PROTEIN YNFM"/>
    <property type="match status" value="1"/>
</dbReference>
<evidence type="ECO:0000256" key="3">
    <source>
        <dbReference type="ARBA" id="ARBA00022448"/>
    </source>
</evidence>
<name>A0A6J4RN00_9ACTN</name>
<keyword evidence="7 8" id="KW-0472">Membrane</keyword>
<dbReference type="GO" id="GO:0022857">
    <property type="term" value="F:transmembrane transporter activity"/>
    <property type="evidence" value="ECO:0007669"/>
    <property type="project" value="InterPro"/>
</dbReference>
<evidence type="ECO:0000259" key="9">
    <source>
        <dbReference type="PROSITE" id="PS50850"/>
    </source>
</evidence>
<gene>
    <name evidence="10" type="ORF">AVDCRST_MAG25-2477</name>
</gene>
<proteinExistence type="inferred from homology"/>
<dbReference type="Gene3D" id="1.20.1720.10">
    <property type="entry name" value="Multidrug resistance protein D"/>
    <property type="match status" value="1"/>
</dbReference>
<dbReference type="PROSITE" id="PS50850">
    <property type="entry name" value="MFS"/>
    <property type="match status" value="1"/>
</dbReference>
<evidence type="ECO:0000256" key="4">
    <source>
        <dbReference type="ARBA" id="ARBA00022475"/>
    </source>
</evidence>
<reference evidence="10" key="1">
    <citation type="submission" date="2020-02" db="EMBL/GenBank/DDBJ databases">
        <authorList>
            <person name="Meier V. D."/>
        </authorList>
    </citation>
    <scope>NUCLEOTIDE SEQUENCE</scope>
    <source>
        <strain evidence="10">AVDCRST_MAG25</strain>
    </source>
</reference>
<evidence type="ECO:0000313" key="10">
    <source>
        <dbReference type="EMBL" id="CAA9476768.1"/>
    </source>
</evidence>
<comment type="similarity">
    <text evidence="2">Belongs to the major facilitator superfamily.</text>
</comment>
<sequence>MAGLATFAMLYCTQPLLPTFSAEFGVTPAVMSLSLSATTATLAVALVVAGSFSERGGVPR</sequence>
<dbReference type="InterPro" id="IPR020846">
    <property type="entry name" value="MFS_dom"/>
</dbReference>
<dbReference type="SUPFAM" id="SSF103473">
    <property type="entry name" value="MFS general substrate transporter"/>
    <property type="match status" value="1"/>
</dbReference>
<dbReference type="EMBL" id="CADCVI010000157">
    <property type="protein sequence ID" value="CAA9476768.1"/>
    <property type="molecule type" value="Genomic_DNA"/>
</dbReference>